<organism evidence="2 3">
    <name type="scientific">Tanacetum coccineum</name>
    <dbReference type="NCBI Taxonomy" id="301880"/>
    <lineage>
        <taxon>Eukaryota</taxon>
        <taxon>Viridiplantae</taxon>
        <taxon>Streptophyta</taxon>
        <taxon>Embryophyta</taxon>
        <taxon>Tracheophyta</taxon>
        <taxon>Spermatophyta</taxon>
        <taxon>Magnoliopsida</taxon>
        <taxon>eudicotyledons</taxon>
        <taxon>Gunneridae</taxon>
        <taxon>Pentapetalae</taxon>
        <taxon>asterids</taxon>
        <taxon>campanulids</taxon>
        <taxon>Asterales</taxon>
        <taxon>Asteraceae</taxon>
        <taxon>Asteroideae</taxon>
        <taxon>Anthemideae</taxon>
        <taxon>Anthemidinae</taxon>
        <taxon>Tanacetum</taxon>
    </lineage>
</organism>
<proteinExistence type="predicted"/>
<name>A0ABQ5IEM2_9ASTR</name>
<dbReference type="PANTHER" id="PTHR31973:SF190">
    <property type="entry name" value="MULE TRANSPOSASE DOMAIN-CONTAINING PROTEIN"/>
    <property type="match status" value="1"/>
</dbReference>
<dbReference type="Proteomes" id="UP001151760">
    <property type="component" value="Unassembled WGS sequence"/>
</dbReference>
<protein>
    <recommendedName>
        <fullName evidence="4">MULE transposase domain-containing protein</fullName>
    </recommendedName>
</protein>
<accession>A0ABQ5IEM2</accession>
<dbReference type="EMBL" id="BQNB010020691">
    <property type="protein sequence ID" value="GJT98597.1"/>
    <property type="molecule type" value="Genomic_DNA"/>
</dbReference>
<feature type="compositionally biased region" description="Basic and acidic residues" evidence="1">
    <location>
        <begin position="340"/>
        <end position="351"/>
    </location>
</feature>
<sequence length="513" mass="56752">MSQGTGPTGPNRKIEAEPTKAKAEREIRGDHILQYSMLRDYVVELQSTNPNTTFKIGVERNTDPSLPTRVFKRIYVCLGLLKLGFKACRIYLLGLDGVFMKGPFPGQVLAVVGLDSNNGIYPLAYALVEAEKHRYCLQHIHENMKQGWCGQAYKDLLWRAASATSVKEFEKCMLELKTMNPKAHEWLNKIPTEHWARSYFSGRAKSDLLLNNICEVFNGKIVGGRDKPVITLLEYIREYYMKRIVNVQSVIEKCTGPLTPTATKIMESIKKEAHLMKVQWNGENKYQVSGSLGDHLLEYDSECPGGTTPRSVGKSLLLVDYMEGNILSQGRPRKKRKRSKHEDKPFVKDSKLSRKGRIITCQSCGNTGHNKATFQGQGGNDAEVSGSASRQAQQIEHAVGQDGSGGSGVGVVIGFSAAIGQGGLGVDSQGLSHTRWTKKINEDGREMGDGIPTKSSAGGGASEWFLRGDGVAGIKRRRRDLYGDGVRNLATASGHGRLKEDLESSTWRRRQDF</sequence>
<comment type="caution">
    <text evidence="2">The sequence shown here is derived from an EMBL/GenBank/DDBJ whole genome shotgun (WGS) entry which is preliminary data.</text>
</comment>
<feature type="region of interest" description="Disordered" evidence="1">
    <location>
        <begin position="372"/>
        <end position="403"/>
    </location>
</feature>
<gene>
    <name evidence="2" type="ORF">Tco_1094115</name>
</gene>
<evidence type="ECO:0008006" key="4">
    <source>
        <dbReference type="Google" id="ProtNLM"/>
    </source>
</evidence>
<keyword evidence="3" id="KW-1185">Reference proteome</keyword>
<reference evidence="2" key="2">
    <citation type="submission" date="2022-01" db="EMBL/GenBank/DDBJ databases">
        <authorList>
            <person name="Yamashiro T."/>
            <person name="Shiraishi A."/>
            <person name="Satake H."/>
            <person name="Nakayama K."/>
        </authorList>
    </citation>
    <scope>NUCLEOTIDE SEQUENCE</scope>
</reference>
<reference evidence="2" key="1">
    <citation type="journal article" date="2022" name="Int. J. Mol. Sci.">
        <title>Draft Genome of Tanacetum Coccineum: Genomic Comparison of Closely Related Tanacetum-Family Plants.</title>
        <authorList>
            <person name="Yamashiro T."/>
            <person name="Shiraishi A."/>
            <person name="Nakayama K."/>
            <person name="Satake H."/>
        </authorList>
    </citation>
    <scope>NUCLEOTIDE SEQUENCE</scope>
</reference>
<feature type="region of interest" description="Disordered" evidence="1">
    <location>
        <begin position="328"/>
        <end position="351"/>
    </location>
</feature>
<evidence type="ECO:0000313" key="3">
    <source>
        <dbReference type="Proteomes" id="UP001151760"/>
    </source>
</evidence>
<feature type="region of interest" description="Disordered" evidence="1">
    <location>
        <begin position="1"/>
        <end position="23"/>
    </location>
</feature>
<evidence type="ECO:0000313" key="2">
    <source>
        <dbReference type="EMBL" id="GJT98597.1"/>
    </source>
</evidence>
<dbReference type="PANTHER" id="PTHR31973">
    <property type="entry name" value="POLYPROTEIN, PUTATIVE-RELATED"/>
    <property type="match status" value="1"/>
</dbReference>
<feature type="compositionally biased region" description="Basic and acidic residues" evidence="1">
    <location>
        <begin position="12"/>
        <end position="23"/>
    </location>
</feature>
<evidence type="ECO:0000256" key="1">
    <source>
        <dbReference type="SAM" id="MobiDB-lite"/>
    </source>
</evidence>